<organism evidence="3 4">
    <name type="scientific">Nonomuraea corallina</name>
    <dbReference type="NCBI Taxonomy" id="2989783"/>
    <lineage>
        <taxon>Bacteria</taxon>
        <taxon>Bacillati</taxon>
        <taxon>Actinomycetota</taxon>
        <taxon>Actinomycetes</taxon>
        <taxon>Streptosporangiales</taxon>
        <taxon>Streptosporangiaceae</taxon>
        <taxon>Nonomuraea</taxon>
    </lineage>
</organism>
<reference evidence="3" key="1">
    <citation type="submission" date="2022-11" db="EMBL/GenBank/DDBJ databases">
        <title>Nonomuraea corallina sp. nov., a new species of the genus Nonomuraea isolated from sea side sediment in Thai sea.</title>
        <authorList>
            <person name="Ngamcharungchit C."/>
            <person name="Matsumoto A."/>
            <person name="Suriyachadkun C."/>
            <person name="Panbangred W."/>
            <person name="Inahashi Y."/>
            <person name="Intra B."/>
        </authorList>
    </citation>
    <scope>NUCLEOTIDE SEQUENCE</scope>
    <source>
        <strain evidence="3">MCN248</strain>
    </source>
</reference>
<evidence type="ECO:0000256" key="2">
    <source>
        <dbReference type="SAM" id="MobiDB-lite"/>
    </source>
</evidence>
<gene>
    <name evidence="3" type="ORF">OUY22_00750</name>
</gene>
<accession>A0ABT4S3Z6</accession>
<protein>
    <submittedName>
        <fullName evidence="3">Uncharacterized protein</fullName>
    </submittedName>
</protein>
<keyword evidence="4" id="KW-1185">Reference proteome</keyword>
<evidence type="ECO:0000313" key="3">
    <source>
        <dbReference type="EMBL" id="MDA0631928.1"/>
    </source>
</evidence>
<evidence type="ECO:0000313" key="4">
    <source>
        <dbReference type="Proteomes" id="UP001144036"/>
    </source>
</evidence>
<feature type="coiled-coil region" evidence="1">
    <location>
        <begin position="13"/>
        <end position="40"/>
    </location>
</feature>
<dbReference type="EMBL" id="JAPNNL010000002">
    <property type="protein sequence ID" value="MDA0631928.1"/>
    <property type="molecule type" value="Genomic_DNA"/>
</dbReference>
<proteinExistence type="predicted"/>
<feature type="region of interest" description="Disordered" evidence="2">
    <location>
        <begin position="50"/>
        <end position="76"/>
    </location>
</feature>
<comment type="caution">
    <text evidence="3">The sequence shown here is derived from an EMBL/GenBank/DDBJ whole genome shotgun (WGS) entry which is preliminary data.</text>
</comment>
<dbReference type="Proteomes" id="UP001144036">
    <property type="component" value="Unassembled WGS sequence"/>
</dbReference>
<dbReference type="RefSeq" id="WP_270152662.1">
    <property type="nucleotide sequence ID" value="NZ_JAPNNL010000002.1"/>
</dbReference>
<keyword evidence="1" id="KW-0175">Coiled coil</keyword>
<evidence type="ECO:0000256" key="1">
    <source>
        <dbReference type="SAM" id="Coils"/>
    </source>
</evidence>
<name>A0ABT4S3Z6_9ACTN</name>
<sequence length="76" mass="8652">MSLSWLSGRDDEEAQAQQEVVAWREKIAEAAERLERLAVRRTLAKLQAEDDPDTTRVFPHTCSAAPKPGRTRFRNS</sequence>